<proteinExistence type="predicted"/>
<name>A0A9D2MSN0_9FIRM</name>
<feature type="signal peptide" evidence="1">
    <location>
        <begin position="1"/>
        <end position="22"/>
    </location>
</feature>
<evidence type="ECO:0000313" key="3">
    <source>
        <dbReference type="Proteomes" id="UP000886883"/>
    </source>
</evidence>
<accession>A0A9D2MSN0</accession>
<keyword evidence="1" id="KW-0732">Signal</keyword>
<evidence type="ECO:0000256" key="1">
    <source>
        <dbReference type="SAM" id="SignalP"/>
    </source>
</evidence>
<reference evidence="2" key="1">
    <citation type="journal article" date="2021" name="PeerJ">
        <title>Extensive microbial diversity within the chicken gut microbiome revealed by metagenomics and culture.</title>
        <authorList>
            <person name="Gilroy R."/>
            <person name="Ravi A."/>
            <person name="Getino M."/>
            <person name="Pursley I."/>
            <person name="Horton D.L."/>
            <person name="Alikhan N.F."/>
            <person name="Baker D."/>
            <person name="Gharbi K."/>
            <person name="Hall N."/>
            <person name="Watson M."/>
            <person name="Adriaenssens E.M."/>
            <person name="Foster-Nyarko E."/>
            <person name="Jarju S."/>
            <person name="Secka A."/>
            <person name="Antonio M."/>
            <person name="Oren A."/>
            <person name="Chaudhuri R.R."/>
            <person name="La Ragione R."/>
            <person name="Hildebrand F."/>
            <person name="Pallen M.J."/>
        </authorList>
    </citation>
    <scope>NUCLEOTIDE SEQUENCE</scope>
    <source>
        <strain evidence="2">USAMLcec3-2134</strain>
    </source>
</reference>
<dbReference type="AlphaFoldDB" id="A0A9D2MSN0"/>
<dbReference type="PROSITE" id="PS51257">
    <property type="entry name" value="PROKAR_LIPOPROTEIN"/>
    <property type="match status" value="1"/>
</dbReference>
<dbReference type="Proteomes" id="UP000886883">
    <property type="component" value="Unassembled WGS sequence"/>
</dbReference>
<evidence type="ECO:0000313" key="2">
    <source>
        <dbReference type="EMBL" id="HJB91231.1"/>
    </source>
</evidence>
<reference evidence="2" key="2">
    <citation type="submission" date="2021-04" db="EMBL/GenBank/DDBJ databases">
        <authorList>
            <person name="Gilroy R."/>
        </authorList>
    </citation>
    <scope>NUCLEOTIDE SEQUENCE</scope>
    <source>
        <strain evidence="2">USAMLcec3-2134</strain>
    </source>
</reference>
<organism evidence="2 3">
    <name type="scientific">Candidatus Eisenbergiella merdigallinarum</name>
    <dbReference type="NCBI Taxonomy" id="2838552"/>
    <lineage>
        <taxon>Bacteria</taxon>
        <taxon>Bacillati</taxon>
        <taxon>Bacillota</taxon>
        <taxon>Clostridia</taxon>
        <taxon>Lachnospirales</taxon>
        <taxon>Lachnospiraceae</taxon>
        <taxon>Eisenbergiella</taxon>
    </lineage>
</organism>
<protein>
    <submittedName>
        <fullName evidence="2">Uncharacterized protein</fullName>
    </submittedName>
</protein>
<dbReference type="EMBL" id="DWXE01000026">
    <property type="protein sequence ID" value="HJB91231.1"/>
    <property type="molecule type" value="Genomic_DNA"/>
</dbReference>
<sequence>MRKTLTLILAIVCLTAALTGCGDDGGVTETTIEVKKNGSVVHTIVEEFSEEYYDLEELMDVMQESCEAYNGGAGKKAVTVGNVEVTDGVLTAVMNYASVSDYASFNGQALFAGSIKDAYNAGYSLDVTLQSAREGGDSIAKEDLLNMGEQNLVIIREDVAVKMWGKALYYTQDVEPAQDARTVRVTDPDTLSYIVFD</sequence>
<feature type="chain" id="PRO_5039301811" evidence="1">
    <location>
        <begin position="23"/>
        <end position="197"/>
    </location>
</feature>
<gene>
    <name evidence="2" type="ORF">H9763_07170</name>
</gene>
<comment type="caution">
    <text evidence="2">The sequence shown here is derived from an EMBL/GenBank/DDBJ whole genome shotgun (WGS) entry which is preliminary data.</text>
</comment>